<accession>A0A839EDR1</accession>
<sequence length="95" mass="9920">MLTLTPTASTVIENLVAREADPQSAGLRIDGAAQQNEFAVTVEPAPLPGDHVVEAGAARVFLEQHASVALDDKILDAQVSDEGAVRFAIGEQQGL</sequence>
<name>A0A839EDR1_9MICO</name>
<evidence type="ECO:0000313" key="2">
    <source>
        <dbReference type="Proteomes" id="UP000585905"/>
    </source>
</evidence>
<comment type="caution">
    <text evidence="1">The sequence shown here is derived from an EMBL/GenBank/DDBJ whole genome shotgun (WGS) entry which is preliminary data.</text>
</comment>
<gene>
    <name evidence="1" type="ORF">FHX53_001353</name>
</gene>
<dbReference type="EMBL" id="JACGWX010000002">
    <property type="protein sequence ID" value="MBA8847768.1"/>
    <property type="molecule type" value="Genomic_DNA"/>
</dbReference>
<dbReference type="AlphaFoldDB" id="A0A839EDR1"/>
<evidence type="ECO:0000313" key="1">
    <source>
        <dbReference type="EMBL" id="MBA8847768.1"/>
    </source>
</evidence>
<proteinExistence type="predicted"/>
<dbReference type="Proteomes" id="UP000585905">
    <property type="component" value="Unassembled WGS sequence"/>
</dbReference>
<protein>
    <submittedName>
        <fullName evidence="1">Fe-S cluster assembly iron-binding protein IscA</fullName>
    </submittedName>
</protein>
<reference evidence="1 2" key="1">
    <citation type="submission" date="2020-07" db="EMBL/GenBank/DDBJ databases">
        <title>Sequencing the genomes of 1000 actinobacteria strains.</title>
        <authorList>
            <person name="Klenk H.-P."/>
        </authorList>
    </citation>
    <scope>NUCLEOTIDE SEQUENCE [LARGE SCALE GENOMIC DNA]</scope>
    <source>
        <strain evidence="1 2">DSM 19663</strain>
    </source>
</reference>
<keyword evidence="2" id="KW-1185">Reference proteome</keyword>
<dbReference type="RefSeq" id="WP_182490554.1">
    <property type="nucleotide sequence ID" value="NZ_BAAAOV010000005.1"/>
</dbReference>
<organism evidence="1 2">
    <name type="scientific">Microcella alkalica</name>
    <dbReference type="NCBI Taxonomy" id="355930"/>
    <lineage>
        <taxon>Bacteria</taxon>
        <taxon>Bacillati</taxon>
        <taxon>Actinomycetota</taxon>
        <taxon>Actinomycetes</taxon>
        <taxon>Micrococcales</taxon>
        <taxon>Microbacteriaceae</taxon>
        <taxon>Microcella</taxon>
    </lineage>
</organism>